<feature type="chain" id="PRO_5008648969" description="Atrophied bacterial Ig domain-containing protein" evidence="2">
    <location>
        <begin position="26"/>
        <end position="859"/>
    </location>
</feature>
<keyword evidence="1 2" id="KW-0732">Signal</keyword>
<keyword evidence="5" id="KW-1185">Reference proteome</keyword>
<organism evidence="4 5">
    <name type="scientific">Caryophanon latum</name>
    <dbReference type="NCBI Taxonomy" id="33977"/>
    <lineage>
        <taxon>Bacteria</taxon>
        <taxon>Bacillati</taxon>
        <taxon>Bacillota</taxon>
        <taxon>Bacilli</taxon>
        <taxon>Bacillales</taxon>
        <taxon>Caryophanaceae</taxon>
        <taxon>Caryophanon</taxon>
    </lineage>
</organism>
<protein>
    <recommendedName>
        <fullName evidence="3">Atrophied bacterial Ig domain-containing protein</fullName>
    </recommendedName>
</protein>
<evidence type="ECO:0000313" key="4">
    <source>
        <dbReference type="EMBL" id="OCS83452.1"/>
    </source>
</evidence>
<dbReference type="InterPro" id="IPR014755">
    <property type="entry name" value="Cu-Rt/internalin_Ig-like"/>
</dbReference>
<feature type="domain" description="Atrophied bacterial Ig" evidence="3">
    <location>
        <begin position="320"/>
        <end position="387"/>
    </location>
</feature>
<dbReference type="InterPro" id="IPR046780">
    <property type="entry name" value="aBig_2"/>
</dbReference>
<comment type="caution">
    <text evidence="4">The sequence shown here is derived from an EMBL/GenBank/DDBJ whole genome shotgun (WGS) entry which is preliminary data.</text>
</comment>
<dbReference type="AlphaFoldDB" id="A0A1C0Y8F6"/>
<evidence type="ECO:0000256" key="2">
    <source>
        <dbReference type="SAM" id="SignalP"/>
    </source>
</evidence>
<evidence type="ECO:0000259" key="3">
    <source>
        <dbReference type="Pfam" id="PF20578"/>
    </source>
</evidence>
<feature type="signal peptide" evidence="2">
    <location>
        <begin position="1"/>
        <end position="25"/>
    </location>
</feature>
<dbReference type="Proteomes" id="UP000093482">
    <property type="component" value="Unassembled WGS sequence"/>
</dbReference>
<name>A0A1C0Y8F6_9BACL</name>
<sequence length="859" mass="95194">MKQKLWMSVIVVLLAAFAGMSPTHAQQTFEMKTAVDPAKAWTIEFSEAVNPLTITPVSFEINRDDGTMQELERVTYNKELTEMTVTTQNDYAPGIYSITLTEEVKAKSDNRPLTEAVSMQFRVASEVYDEAGTYDLQGKTIAGDVLIKADGVTLKNATITGDLAIDEAVGSGDVTLDEVTIKGNVYAKGGGENTVFFNSVDVKGALIVQKLDGKIRILATGATEIAATVLQSGAILVDQSLTGGVFEQLTIPASYIADQPIVIDGNISTLTVEANKPNITVNGHIDEIKAPDSLIIKGDVIIGEPEPTTIFEAIEQMFLGNNNDASYVSDKLNLLTSHANFPNKTIVWTTSSDAVNVATGDIMRGDDDTPVTLTATVDGESKTFNINILSRNIMEVDKDGNDIRFAPGYPKVRIVNGMIHVDVKTTMRTKIYWVVDSGFEGSELTRKSVIGGYAEDPDIIFQTYAWANVEIEANEVTSFNTGRALRNSAKEIRIGFVVSDLYDKEIGSVVLKHIQFSPLKTYDDTAPHVMLVNTNKDRNKIYMHFSEHTEVNNLKVEDFKLSNGSITSIEKHYNYEDMKQPPSYIELNVTGVNVGDTISYNGTGITDTSIHKHLFSPMNGQDKYHINSGEITIDRVSVGHDAKNLSIDVVAGINHRESSNQLTVEDFSITTEIGVKQPTRLITSKGINFNRYTLMFDERLQLNEASAVTIHFNKPNLVSYSFDVINTTLTKGITEDFSKIVDTTPQNIVYRKEDGEFHLTFDSQMKFRYEQYTGGFIVKVDGVEYALRGFLIYASENTLRIDLWRERNDQYVKKLYERLKNATSVEIKYSPLHGDNFGQISDVGGSPLSSFDYEDVTLY</sequence>
<dbReference type="EMBL" id="MATO01000089">
    <property type="protein sequence ID" value="OCS83452.1"/>
    <property type="molecule type" value="Genomic_DNA"/>
</dbReference>
<reference evidence="4 5" key="1">
    <citation type="submission" date="2016-07" db="EMBL/GenBank/DDBJ databases">
        <title>Caryophanon latum genome sequencing.</title>
        <authorList>
            <person name="Verma A."/>
            <person name="Pal Y."/>
            <person name="Krishnamurthi S."/>
        </authorList>
    </citation>
    <scope>NUCLEOTIDE SEQUENCE [LARGE SCALE GENOMIC DNA]</scope>
    <source>
        <strain evidence="4 5">DSM 14151</strain>
    </source>
</reference>
<accession>A0A1C0Y8F6</accession>
<proteinExistence type="predicted"/>
<dbReference type="Pfam" id="PF20578">
    <property type="entry name" value="aBig_2"/>
    <property type="match status" value="1"/>
</dbReference>
<dbReference type="Gene3D" id="2.60.40.1220">
    <property type="match status" value="1"/>
</dbReference>
<gene>
    <name evidence="4" type="ORF">A6K76_03495</name>
</gene>
<evidence type="ECO:0000256" key="1">
    <source>
        <dbReference type="ARBA" id="ARBA00022729"/>
    </source>
</evidence>
<evidence type="ECO:0000313" key="5">
    <source>
        <dbReference type="Proteomes" id="UP000093482"/>
    </source>
</evidence>
<dbReference type="OrthoDB" id="57539at2"/>
<dbReference type="RefSeq" id="WP_066466625.1">
    <property type="nucleotide sequence ID" value="NZ_MATO01000089.1"/>
</dbReference>